<dbReference type="EMBL" id="CP024785">
    <property type="protein sequence ID" value="AUB36496.1"/>
    <property type="molecule type" value="Genomic_DNA"/>
</dbReference>
<name>A0A2K8SLZ3_9NOSO</name>
<sequence>MLRSLLKTTLDAVSSLNDQFTLTGDLRTARVLREMAETASGLLKFRLTNEQPDPHIEVSVNLGSLEVAMGLPEADLGSWRNDGGKSG</sequence>
<proteinExistence type="predicted"/>
<dbReference type="KEGG" id="nfl:COO91_02408"/>
<gene>
    <name evidence="1" type="ORF">COO91_02408</name>
</gene>
<dbReference type="AlphaFoldDB" id="A0A2K8SLZ3"/>
<keyword evidence="2" id="KW-1185">Reference proteome</keyword>
<dbReference type="Proteomes" id="UP000232003">
    <property type="component" value="Chromosome"/>
</dbReference>
<reference evidence="1 2" key="1">
    <citation type="submission" date="2017-11" db="EMBL/GenBank/DDBJ databases">
        <title>Complete genome of a free-living desiccation-tolerant cyanobacterium and its photosynthetic adaptation to extreme terrestrial habitat.</title>
        <authorList>
            <person name="Shang J."/>
        </authorList>
    </citation>
    <scope>NUCLEOTIDE SEQUENCE [LARGE SCALE GENOMIC DNA]</scope>
    <source>
        <strain evidence="1 2">CCNUN1</strain>
    </source>
</reference>
<protein>
    <submittedName>
        <fullName evidence="1">Uncharacterized protein</fullName>
    </submittedName>
</protein>
<organism evidence="1 2">
    <name type="scientific">Nostoc flagelliforme CCNUN1</name>
    <dbReference type="NCBI Taxonomy" id="2038116"/>
    <lineage>
        <taxon>Bacteria</taxon>
        <taxon>Bacillati</taxon>
        <taxon>Cyanobacteriota</taxon>
        <taxon>Cyanophyceae</taxon>
        <taxon>Nostocales</taxon>
        <taxon>Nostocaceae</taxon>
        <taxon>Nostoc</taxon>
    </lineage>
</organism>
<accession>A0A2K8SLZ3</accession>
<evidence type="ECO:0000313" key="2">
    <source>
        <dbReference type="Proteomes" id="UP000232003"/>
    </source>
</evidence>
<evidence type="ECO:0000313" key="1">
    <source>
        <dbReference type="EMBL" id="AUB36496.1"/>
    </source>
</evidence>